<dbReference type="InterPro" id="IPR018389">
    <property type="entry name" value="DctP_fam"/>
</dbReference>
<evidence type="ECO:0000313" key="4">
    <source>
        <dbReference type="Proteomes" id="UP000604381"/>
    </source>
</evidence>
<keyword evidence="4" id="KW-1185">Reference proteome</keyword>
<organism evidence="3 4">
    <name type="scientific">Candidatus Amphirhobacter heronislandensis</name>
    <dbReference type="NCBI Taxonomy" id="1732024"/>
    <lineage>
        <taxon>Bacteria</taxon>
        <taxon>Pseudomonadati</taxon>
        <taxon>Pseudomonadota</taxon>
        <taxon>Gammaproteobacteria</taxon>
        <taxon>Candidatus Tethybacterales</taxon>
        <taxon>Candidatus Tethybacteraceae</taxon>
        <taxon>Candidatus Amphirhobacter</taxon>
    </lineage>
</organism>
<name>A0A930UI77_9GAMM</name>
<dbReference type="PANTHER" id="PTHR33376">
    <property type="match status" value="1"/>
</dbReference>
<reference evidence="3" key="1">
    <citation type="submission" date="2020-10" db="EMBL/GenBank/DDBJ databases">
        <title>An improved Amphimedon queenslandica hologenome assembly reveals how three proteobacterial symbionts can extend the metabolic phenotypic of their marine sponge host.</title>
        <authorList>
            <person name="Degnan B."/>
            <person name="Degnan S."/>
            <person name="Xiang X."/>
        </authorList>
    </citation>
    <scope>NUCLEOTIDE SEQUENCE</scope>
    <source>
        <strain evidence="3">AqS2</strain>
    </source>
</reference>
<dbReference type="EMBL" id="JADHEI010000033">
    <property type="protein sequence ID" value="MBF2735377.1"/>
    <property type="molecule type" value="Genomic_DNA"/>
</dbReference>
<protein>
    <submittedName>
        <fullName evidence="3">TRAP transporter substrate-binding protein DctP</fullName>
    </submittedName>
</protein>
<proteinExistence type="predicted"/>
<dbReference type="Proteomes" id="UP000604381">
    <property type="component" value="Unassembled WGS sequence"/>
</dbReference>
<feature type="chain" id="PRO_5037021276" evidence="2">
    <location>
        <begin position="22"/>
        <end position="336"/>
    </location>
</feature>
<keyword evidence="1 2" id="KW-0732">Signal</keyword>
<dbReference type="AlphaFoldDB" id="A0A930UI77"/>
<dbReference type="Gene3D" id="3.40.190.170">
    <property type="entry name" value="Bacterial extracellular solute-binding protein, family 7"/>
    <property type="match status" value="1"/>
</dbReference>
<evidence type="ECO:0000256" key="2">
    <source>
        <dbReference type="SAM" id="SignalP"/>
    </source>
</evidence>
<dbReference type="PANTHER" id="PTHR33376:SF5">
    <property type="entry name" value="EXTRACYTOPLASMIC SOLUTE RECEPTOR PROTEIN"/>
    <property type="match status" value="1"/>
</dbReference>
<dbReference type="Pfam" id="PF03480">
    <property type="entry name" value="DctP"/>
    <property type="match status" value="1"/>
</dbReference>
<dbReference type="InterPro" id="IPR038404">
    <property type="entry name" value="TRAP_DctP_sf"/>
</dbReference>
<accession>A0A930UI77</accession>
<gene>
    <name evidence="3" type="primary">dctP</name>
    <name evidence="3" type="ORF">ISN26_04765</name>
</gene>
<dbReference type="GO" id="GO:0055085">
    <property type="term" value="P:transmembrane transport"/>
    <property type="evidence" value="ECO:0007669"/>
    <property type="project" value="InterPro"/>
</dbReference>
<evidence type="ECO:0000313" key="3">
    <source>
        <dbReference type="EMBL" id="MBF2735377.1"/>
    </source>
</evidence>
<sequence>MNNKATMLAVAATLASSAAYAQETLRVQTLFSAESTPGELISQWAEDLEIMSNGRVNVQMHFSSELVSQQETFSATSQGILDCNMTGVASAVSEDAGFQFAGDIMGGYDTPYQYLGWFFHGGGREVVQRELFDPHGMVAVGYFLQGHESLSSTRPLAGFDDLKDWKFRSPPGLETEIFASFGAKPVVMDFGEVPNALRTGIVDGADASVLNTNESLGLFDTAKYATFPGFHSMPSELLTCNKKKWDSLTPDLQRIIEVSIKGIALDLAILTEVKDKEAARRLEAAGVTLHDWSTEDRKAFREFARGRWEDWSNKSPAAKATVDSHIAFMKRLGLVD</sequence>
<evidence type="ECO:0000256" key="1">
    <source>
        <dbReference type="ARBA" id="ARBA00022729"/>
    </source>
</evidence>
<feature type="signal peptide" evidence="2">
    <location>
        <begin position="1"/>
        <end position="21"/>
    </location>
</feature>
<comment type="caution">
    <text evidence="3">The sequence shown here is derived from an EMBL/GenBank/DDBJ whole genome shotgun (WGS) entry which is preliminary data.</text>
</comment>
<dbReference type="NCBIfam" id="NF037995">
    <property type="entry name" value="TRAP_S1"/>
    <property type="match status" value="1"/>
</dbReference>